<dbReference type="RefSeq" id="XP_027114146.1">
    <property type="nucleotide sequence ID" value="XM_027258345.2"/>
</dbReference>
<dbReference type="Gene3D" id="1.25.40.420">
    <property type="match status" value="1"/>
</dbReference>
<protein>
    <submittedName>
        <fullName evidence="5">BTB/POZ domain-containing protein At3g56230-like</fullName>
    </submittedName>
</protein>
<accession>A0A6P6WI00</accession>
<dbReference type="PROSITE" id="PS50097">
    <property type="entry name" value="BTB"/>
    <property type="match status" value="1"/>
</dbReference>
<gene>
    <name evidence="5" type="primary">LOC113732519</name>
</gene>
<name>A0A6P6WI00_COFAR</name>
<dbReference type="PANTHER" id="PTHR47274">
    <property type="entry name" value="BTB/POZ DOMAIN CONTAINING PROTEIN, EXPRESSED-RELATED"/>
    <property type="match status" value="1"/>
</dbReference>
<feature type="domain" description="BTB" evidence="3">
    <location>
        <begin position="99"/>
        <end position="169"/>
    </location>
</feature>
<dbReference type="InterPro" id="IPR011333">
    <property type="entry name" value="SKP1/BTB/POZ_sf"/>
</dbReference>
<dbReference type="Gene3D" id="3.30.710.10">
    <property type="entry name" value="Potassium Channel Kv1.1, Chain A"/>
    <property type="match status" value="1"/>
</dbReference>
<dbReference type="CDD" id="cd18186">
    <property type="entry name" value="BTB_POZ_ZBTB_KLHL-like"/>
    <property type="match status" value="1"/>
</dbReference>
<dbReference type="Proteomes" id="UP001652660">
    <property type="component" value="Chromosome 9e"/>
</dbReference>
<dbReference type="AlphaFoldDB" id="A0A6P6WI00"/>
<dbReference type="SUPFAM" id="SSF54695">
    <property type="entry name" value="POZ domain"/>
    <property type="match status" value="1"/>
</dbReference>
<dbReference type="SMART" id="SM00225">
    <property type="entry name" value="BTB"/>
    <property type="match status" value="1"/>
</dbReference>
<dbReference type="InterPro" id="IPR000210">
    <property type="entry name" value="BTB/POZ_dom"/>
</dbReference>
<dbReference type="PANTHER" id="PTHR47274:SF1">
    <property type="entry name" value="BTB_POZ DOMAIN CONTAINING PROTEIN, EXPRESSED"/>
    <property type="match status" value="1"/>
</dbReference>
<sequence>MNWNCPFCNFGSNSFCNFGSNNPICSDCRENARRMIVLTNKLQNEKRLDNQIRTSSSSSTGLGNALKFMEQMKEMEDELNEKLNFLSGFAAAFKEQIHADILVKPGTDEPSLPAHRALLAARSIILKHMLDSDQCKAPPNDTITFQELNYAELESLLEFLYSGDLPKDKMDKHVFTLSIAADKYQIPFLQKFCQKQMLGSLSSSNVLDVLEIADTCSSSTLKENALNFIVKNVKDVVFSDRFDAFAVKNPHLTVQITRASLMEKIDTNQKQGPFTFFKPL</sequence>
<comment type="function">
    <text evidence="1">May act as a substrate-specific adapter of an E3 ubiquitin-protein ligase complex (CUL3-RBX1-BTB) which mediates the ubiquitination and subsequent proteasomal degradation of target proteins.</text>
</comment>
<evidence type="ECO:0000256" key="2">
    <source>
        <dbReference type="ARBA" id="ARBA00004906"/>
    </source>
</evidence>
<evidence type="ECO:0000313" key="4">
    <source>
        <dbReference type="Proteomes" id="UP001652660"/>
    </source>
</evidence>
<reference evidence="5" key="2">
    <citation type="submission" date="2025-08" db="UniProtKB">
        <authorList>
            <consortium name="RefSeq"/>
        </authorList>
    </citation>
    <scope>IDENTIFICATION</scope>
    <source>
        <tissue evidence="5">Leaves</tissue>
    </source>
</reference>
<dbReference type="GeneID" id="113732519"/>
<evidence type="ECO:0000256" key="1">
    <source>
        <dbReference type="ARBA" id="ARBA00002668"/>
    </source>
</evidence>
<dbReference type="InterPro" id="IPR044784">
    <property type="entry name" value="At1g01640-like"/>
</dbReference>
<dbReference type="CDD" id="cd14733">
    <property type="entry name" value="BACK"/>
    <property type="match status" value="1"/>
</dbReference>
<comment type="pathway">
    <text evidence="2">Protein modification; protein ubiquitination.</text>
</comment>
<reference evidence="4" key="1">
    <citation type="journal article" date="2025" name="Foods">
        <title>Unveiling the Microbial Signatures of Arabica Coffee Cherries: Insights into Ripeness Specific Diversity, Functional Traits, and Implications for Quality and Safety.</title>
        <authorList>
            <consortium name="RefSeq"/>
            <person name="Tenea G.N."/>
            <person name="Cifuentes V."/>
            <person name="Reyes P."/>
            <person name="Cevallos-Vallejos M."/>
        </authorList>
    </citation>
    <scope>NUCLEOTIDE SEQUENCE [LARGE SCALE GENOMIC DNA]</scope>
</reference>
<evidence type="ECO:0000259" key="3">
    <source>
        <dbReference type="PROSITE" id="PS50097"/>
    </source>
</evidence>
<dbReference type="Pfam" id="PF00651">
    <property type="entry name" value="BTB"/>
    <property type="match status" value="1"/>
</dbReference>
<keyword evidence="4" id="KW-1185">Reference proteome</keyword>
<dbReference type="OrthoDB" id="6359943at2759"/>
<proteinExistence type="predicted"/>
<evidence type="ECO:0000313" key="5">
    <source>
        <dbReference type="RefSeq" id="XP_027114146.1"/>
    </source>
</evidence>
<organism evidence="4 5">
    <name type="scientific">Coffea arabica</name>
    <name type="common">Arabian coffee</name>
    <dbReference type="NCBI Taxonomy" id="13443"/>
    <lineage>
        <taxon>Eukaryota</taxon>
        <taxon>Viridiplantae</taxon>
        <taxon>Streptophyta</taxon>
        <taxon>Embryophyta</taxon>
        <taxon>Tracheophyta</taxon>
        <taxon>Spermatophyta</taxon>
        <taxon>Magnoliopsida</taxon>
        <taxon>eudicotyledons</taxon>
        <taxon>Gunneridae</taxon>
        <taxon>Pentapetalae</taxon>
        <taxon>asterids</taxon>
        <taxon>lamiids</taxon>
        <taxon>Gentianales</taxon>
        <taxon>Rubiaceae</taxon>
        <taxon>Ixoroideae</taxon>
        <taxon>Gardenieae complex</taxon>
        <taxon>Bertiereae - Coffeeae clade</taxon>
        <taxon>Coffeeae</taxon>
        <taxon>Coffea</taxon>
    </lineage>
</organism>